<gene>
    <name evidence="2" type="ORF">PO587_20460</name>
</gene>
<name>A0ABT5FWE3_9ACTN</name>
<keyword evidence="1" id="KW-0732">Signal</keyword>
<dbReference type="Proteomes" id="UP001221328">
    <property type="component" value="Unassembled WGS sequence"/>
</dbReference>
<dbReference type="SUPFAM" id="SSF50969">
    <property type="entry name" value="YVTN repeat-like/Quinoprotein amine dehydrogenase"/>
    <property type="match status" value="1"/>
</dbReference>
<dbReference type="InterPro" id="IPR015943">
    <property type="entry name" value="WD40/YVTN_repeat-like_dom_sf"/>
</dbReference>
<dbReference type="InterPro" id="IPR011044">
    <property type="entry name" value="Quino_amine_DH_bsu"/>
</dbReference>
<evidence type="ECO:0000313" key="2">
    <source>
        <dbReference type="EMBL" id="MDC2956842.1"/>
    </source>
</evidence>
<dbReference type="PANTHER" id="PTHR47197">
    <property type="entry name" value="PROTEIN NIRF"/>
    <property type="match status" value="1"/>
</dbReference>
<comment type="caution">
    <text evidence="2">The sequence shown here is derived from an EMBL/GenBank/DDBJ whole genome shotgun (WGS) entry which is preliminary data.</text>
</comment>
<organism evidence="2 3">
    <name type="scientific">Streptomyces gilvifuscus</name>
    <dbReference type="NCBI Taxonomy" id="1550617"/>
    <lineage>
        <taxon>Bacteria</taxon>
        <taxon>Bacillati</taxon>
        <taxon>Actinomycetota</taxon>
        <taxon>Actinomycetes</taxon>
        <taxon>Kitasatosporales</taxon>
        <taxon>Streptomycetaceae</taxon>
        <taxon>Streptomyces</taxon>
    </lineage>
</organism>
<protein>
    <recommendedName>
        <fullName evidence="4">YncE family protein</fullName>
    </recommendedName>
</protein>
<dbReference type="EMBL" id="JAQOSK010000007">
    <property type="protein sequence ID" value="MDC2956842.1"/>
    <property type="molecule type" value="Genomic_DNA"/>
</dbReference>
<feature type="chain" id="PRO_5046350788" description="YncE family protein" evidence="1">
    <location>
        <begin position="30"/>
        <end position="345"/>
    </location>
</feature>
<evidence type="ECO:0008006" key="4">
    <source>
        <dbReference type="Google" id="ProtNLM"/>
    </source>
</evidence>
<evidence type="ECO:0000313" key="3">
    <source>
        <dbReference type="Proteomes" id="UP001221328"/>
    </source>
</evidence>
<reference evidence="2 3" key="1">
    <citation type="journal article" date="2015" name="Int. J. Syst. Evol. Microbiol.">
        <title>Streptomyces gilvifuscus sp. nov., an actinomycete that produces antibacterial compounds isolated from soil.</title>
        <authorList>
            <person name="Nguyen T.M."/>
            <person name="Kim J."/>
        </authorList>
    </citation>
    <scope>NUCLEOTIDE SEQUENCE [LARGE SCALE GENOMIC DNA]</scope>
    <source>
        <strain evidence="2 3">T113</strain>
    </source>
</reference>
<sequence>MRRIRFRAVLGALLLVLLAVVGAAPGAMAAPAVTTTTLPVEYHADMAVDAVHQRLYISDIVTGSVVVTDFDGRVTRTLTGLPGAADLVLSPDARTLYVALSRGDAIAAVNTATYRTTARYGTGAGTAPVRMALVDSTLWFAYGDQWESNIGSLTLGAGPQVRLAQLPDGTWPGPPMLVSAPNAPGLVIAADQHSTAGTVTVYDVTSGSPVVRATQNNPGGISGVGDLALSPDGRTLFAVSGAPYHHLAFRLADLSVEHIYPTDAYPDAVAVAPDGTVAAGIDNSYGPDVYLFAPGADAPSQIVDLDPGSGLDLRPHGLAWSPDGSRLFALTGDYGVALTLHVIDV</sequence>
<dbReference type="RefSeq" id="WP_272176162.1">
    <property type="nucleotide sequence ID" value="NZ_JAQOSK010000007.1"/>
</dbReference>
<evidence type="ECO:0000256" key="1">
    <source>
        <dbReference type="SAM" id="SignalP"/>
    </source>
</evidence>
<keyword evidence="3" id="KW-1185">Reference proteome</keyword>
<dbReference type="InterPro" id="IPR051200">
    <property type="entry name" value="Host-pathogen_enzymatic-act"/>
</dbReference>
<dbReference type="PANTHER" id="PTHR47197:SF3">
    <property type="entry name" value="DIHYDRO-HEME D1 DEHYDROGENASE"/>
    <property type="match status" value="1"/>
</dbReference>
<accession>A0ABT5FWE3</accession>
<dbReference type="Gene3D" id="2.130.10.10">
    <property type="entry name" value="YVTN repeat-like/Quinoprotein amine dehydrogenase"/>
    <property type="match status" value="2"/>
</dbReference>
<feature type="signal peptide" evidence="1">
    <location>
        <begin position="1"/>
        <end position="29"/>
    </location>
</feature>
<proteinExistence type="predicted"/>